<dbReference type="Proteomes" id="UP000184050">
    <property type="component" value="Unassembled WGS sequence"/>
</dbReference>
<proteinExistence type="predicted"/>
<name>A0A1M6HU21_9BACT</name>
<reference evidence="2 3" key="1">
    <citation type="submission" date="2016-11" db="EMBL/GenBank/DDBJ databases">
        <authorList>
            <person name="Jaros S."/>
            <person name="Januszkiewicz K."/>
            <person name="Wedrychowicz H."/>
        </authorList>
    </citation>
    <scope>NUCLEOTIDE SEQUENCE [LARGE SCALE GENOMIC DNA]</scope>
    <source>
        <strain evidence="2 3">DSM 27063</strain>
    </source>
</reference>
<dbReference type="EMBL" id="FQZE01000014">
    <property type="protein sequence ID" value="SHJ25732.1"/>
    <property type="molecule type" value="Genomic_DNA"/>
</dbReference>
<feature type="signal peptide" evidence="1">
    <location>
        <begin position="1"/>
        <end position="25"/>
    </location>
</feature>
<evidence type="ECO:0000313" key="3">
    <source>
        <dbReference type="Proteomes" id="UP000184050"/>
    </source>
</evidence>
<sequence length="557" mass="63303">MKRMNKKAWFLILTCLFAEINTAGAEDLPRETIVVHLSQQYLLAGEKVGFSVFVSNQKDLPGKQISNLAFVELLDASSQSVIRQKILLKNGTGSGVFSLPDSLSTGIYSFVAYTSWLKNFGEKYFSLSQLLVVKPGDALPTKEQNEAIKTQRSAQPGKNANLSLQLDKTSFATREKVKVELNLEEPTDNAVISVAVRKKEPAVFKKGWVQSDSIPPVDTIDFFPDYKGILLTGFLRNKQTSEPLPDQQVFLSFPGENVEIKHTTTGRNGKFRFLLDPAAGEKDMVFFTGSENTGVWLDDKFFDSLNNPAASDSLILKEKEVDFFTEKYINRQLQERFKQTEFVNNTVSGQSTSFCFYDDPLQVLKTEDYVQLDSLHEYFYELIPAVHLNRKNKKYTMRMSNFDKNYHFGNNPALFVDGVYYPSPGELMKTDAGKIDRIEVIPEIYYYRDLIFDGIVSVFSKDADFMDFPLLPNMTRVFYQLAEPAKKLHLPKLESDIQSTIPDLRWLIYWNPEIEMDDNFTTLEFATSDVKGEFEISVSGVTGHGEIIQSTKTFIVE</sequence>
<dbReference type="AlphaFoldDB" id="A0A1M6HU21"/>
<keyword evidence="3" id="KW-1185">Reference proteome</keyword>
<evidence type="ECO:0000313" key="2">
    <source>
        <dbReference type="EMBL" id="SHJ25732.1"/>
    </source>
</evidence>
<dbReference type="STRING" id="1168035.SAMN05444280_11489"/>
<dbReference type="OrthoDB" id="679547at2"/>
<evidence type="ECO:0000256" key="1">
    <source>
        <dbReference type="SAM" id="SignalP"/>
    </source>
</evidence>
<feature type="chain" id="PRO_5009918199" description="MG2 domain-containing protein" evidence="1">
    <location>
        <begin position="26"/>
        <end position="557"/>
    </location>
</feature>
<dbReference type="RefSeq" id="WP_139279540.1">
    <property type="nucleotide sequence ID" value="NZ_FQZE01000014.1"/>
</dbReference>
<keyword evidence="1" id="KW-0732">Signal</keyword>
<organism evidence="2 3">
    <name type="scientific">Tangfeifania diversioriginum</name>
    <dbReference type="NCBI Taxonomy" id="1168035"/>
    <lineage>
        <taxon>Bacteria</taxon>
        <taxon>Pseudomonadati</taxon>
        <taxon>Bacteroidota</taxon>
        <taxon>Bacteroidia</taxon>
        <taxon>Marinilabiliales</taxon>
        <taxon>Prolixibacteraceae</taxon>
        <taxon>Tangfeifania</taxon>
    </lineage>
</organism>
<accession>A0A1M6HU21</accession>
<evidence type="ECO:0008006" key="4">
    <source>
        <dbReference type="Google" id="ProtNLM"/>
    </source>
</evidence>
<protein>
    <recommendedName>
        <fullName evidence="4">MG2 domain-containing protein</fullName>
    </recommendedName>
</protein>
<gene>
    <name evidence="2" type="ORF">SAMN05444280_11489</name>
</gene>